<dbReference type="Pfam" id="PF00873">
    <property type="entry name" value="ACR_tran"/>
    <property type="match status" value="1"/>
</dbReference>
<evidence type="ECO:0000313" key="9">
    <source>
        <dbReference type="EMBL" id="BBL69648.1"/>
    </source>
</evidence>
<keyword evidence="6 8" id="KW-1133">Transmembrane helix</keyword>
<evidence type="ECO:0000256" key="2">
    <source>
        <dbReference type="ARBA" id="ARBA00022448"/>
    </source>
</evidence>
<dbReference type="PANTHER" id="PTHR32063:SF28">
    <property type="entry name" value="BLR2861 PROTEIN"/>
    <property type="match status" value="1"/>
</dbReference>
<keyword evidence="2" id="KW-0813">Transport</keyword>
<evidence type="ECO:0000256" key="1">
    <source>
        <dbReference type="ARBA" id="ARBA00004429"/>
    </source>
</evidence>
<dbReference type="RefSeq" id="WP_221047986.1">
    <property type="nucleotide sequence ID" value="NZ_AP019782.1"/>
</dbReference>
<feature type="transmembrane region" description="Helical" evidence="8">
    <location>
        <begin position="430"/>
        <end position="450"/>
    </location>
</feature>
<dbReference type="PANTHER" id="PTHR32063">
    <property type="match status" value="1"/>
</dbReference>
<evidence type="ECO:0000313" key="10">
    <source>
        <dbReference type="Proteomes" id="UP000824988"/>
    </source>
</evidence>
<feature type="transmembrane region" description="Helical" evidence="8">
    <location>
        <begin position="899"/>
        <end position="920"/>
    </location>
</feature>
<keyword evidence="3" id="KW-1003">Cell membrane</keyword>
<protein>
    <submittedName>
        <fullName evidence="9">Acriflavin resistance protein</fullName>
    </submittedName>
</protein>
<evidence type="ECO:0000256" key="8">
    <source>
        <dbReference type="SAM" id="Phobius"/>
    </source>
</evidence>
<keyword evidence="5 8" id="KW-0812">Transmembrane</keyword>
<evidence type="ECO:0000256" key="5">
    <source>
        <dbReference type="ARBA" id="ARBA00022692"/>
    </source>
</evidence>
<dbReference type="AlphaFoldDB" id="A0A8D4VKR9"/>
<evidence type="ECO:0000256" key="3">
    <source>
        <dbReference type="ARBA" id="ARBA00022475"/>
    </source>
</evidence>
<feature type="transmembrane region" description="Helical" evidence="8">
    <location>
        <begin position="332"/>
        <end position="352"/>
    </location>
</feature>
<proteinExistence type="predicted"/>
<feature type="transmembrane region" description="Helical" evidence="8">
    <location>
        <begin position="359"/>
        <end position="379"/>
    </location>
</feature>
<sequence length="1014" mass="109898">MVLSDLSIRRPVLATVMSLALVLVGLMSFLRLPVREYPDIDMPVVSVRTVFKGASAEVMEEQVTQTLEDSLSGIEGIKTLKSSSREEVSQITIEFNLDRDADAAAADVRDRVARVRGQLPDDIEEPIISKIDADAQAMLWLAFSSERHSSLELTDFADRHIQDRLQTLPGVASVIIGGERRYAMRLWLDRERMAARGVTVQDVEQALRSRNAEFPGGRIESRWREFTVLSQTDLRSAEEFNDLIIRTDNGQPVRLKDVGRAELGAADDRNGVRVNGSPAVGLGVVKQSTANALGVARAVKDALPEIRRSLPEGATLKTAFDSSLFIEESIKGVYHTLAESLLLVSLVTFAFLRSWRATLIPFVTIPVSLVGAFIFIYALDFSVNTLTLLALVLAIGLVVDDAIVMLENIHRRMESGLGAMEAAFEGSREIAFAVIAMTATLAAVFAPLAFMTGKTGRLFSEFALAVSCAVLVSGFVALTLTPMMCSRLLKPGAARHETTHESPMTEAYGRLLRRALRRPAWVAAGFAAIAGLGGWLLLTLPAELSPIEDRSNFLAMLSAPEGATLEYTDGYAREIEKLVAQIPEAATSFLVLAPGRERPNPVNSALAFVTLQPWDERERKQQAITAELLPKLQSLAGVRAFALNPPSFGQSSRNLPVQFVLQAGSYAELQHAMEQLAAKAATVPGLTNLDNDLKLDKPQLNVRVDRDKALDIGVDMDAIGTTLQTLLGGHQVTRFKREGTLYDVILRVEDQERSNPEDIGLIYLRGGQGQLTQLSNLVSVGEGVAPKELNHFNRLRSATLSANIAPGFTLGQSLAALHQAAQEVLPPAVTTDLDGQSREFQESSSAMYLMFWAALVFIYLMLAAQFESFLDPLIIMLTVPLSIAGAMLSLKLTGGTINVYSQVGMVMLVGLITKNGILIVEFANQLRAREGLDAAAAVVRSAMLRLRPILMTSLTMILGAVPLALASGAGAEGRQQIGWVIVGGLLLGTVLTMFVIPVVYSVLTTRRRPSAAPG</sequence>
<dbReference type="EMBL" id="AP019782">
    <property type="protein sequence ID" value="BBL69648.1"/>
    <property type="molecule type" value="Genomic_DNA"/>
</dbReference>
<keyword evidence="7 8" id="KW-0472">Membrane</keyword>
<evidence type="ECO:0000256" key="7">
    <source>
        <dbReference type="ARBA" id="ARBA00023136"/>
    </source>
</evidence>
<feature type="transmembrane region" description="Helical" evidence="8">
    <location>
        <begin position="12"/>
        <end position="30"/>
    </location>
</feature>
<feature type="transmembrane region" description="Helical" evidence="8">
    <location>
        <begin position="385"/>
        <end position="409"/>
    </location>
</feature>
<dbReference type="KEGG" id="moz:MoryE10_02540"/>
<gene>
    <name evidence="9" type="ORF">MoryE10_02540</name>
</gene>
<keyword evidence="10" id="KW-1185">Reference proteome</keyword>
<dbReference type="GO" id="GO:0005886">
    <property type="term" value="C:plasma membrane"/>
    <property type="evidence" value="ECO:0007669"/>
    <property type="project" value="UniProtKB-SubCell"/>
</dbReference>
<organism evidence="9 10">
    <name type="scientific">Methylogaea oryzae</name>
    <dbReference type="NCBI Taxonomy" id="1295382"/>
    <lineage>
        <taxon>Bacteria</taxon>
        <taxon>Pseudomonadati</taxon>
        <taxon>Pseudomonadota</taxon>
        <taxon>Gammaproteobacteria</taxon>
        <taxon>Methylococcales</taxon>
        <taxon>Methylococcaceae</taxon>
        <taxon>Methylogaea</taxon>
    </lineage>
</organism>
<keyword evidence="4" id="KW-0997">Cell inner membrane</keyword>
<comment type="subcellular location">
    <subcellularLocation>
        <location evidence="1">Cell inner membrane</location>
        <topology evidence="1">Multi-pass membrane protein</topology>
    </subcellularLocation>
</comment>
<name>A0A8D4VKR9_9GAMM</name>
<dbReference type="GO" id="GO:0042910">
    <property type="term" value="F:xenobiotic transmembrane transporter activity"/>
    <property type="evidence" value="ECO:0007669"/>
    <property type="project" value="TreeGrafter"/>
</dbReference>
<dbReference type="Proteomes" id="UP000824988">
    <property type="component" value="Chromosome"/>
</dbReference>
<reference evidence="9" key="1">
    <citation type="submission" date="2019-06" db="EMBL/GenBank/DDBJ databases">
        <title>Complete genome sequence of Methylogaea oryzae strain JCM16910.</title>
        <authorList>
            <person name="Asakawa S."/>
        </authorList>
    </citation>
    <scope>NUCLEOTIDE SEQUENCE</scope>
    <source>
        <strain evidence="9">E10</strain>
    </source>
</reference>
<evidence type="ECO:0000256" key="6">
    <source>
        <dbReference type="ARBA" id="ARBA00022989"/>
    </source>
</evidence>
<feature type="transmembrane region" description="Helical" evidence="8">
    <location>
        <begin position="977"/>
        <end position="1000"/>
    </location>
</feature>
<accession>A0A8D4VKR9</accession>
<feature type="transmembrane region" description="Helical" evidence="8">
    <location>
        <begin position="520"/>
        <end position="538"/>
    </location>
</feature>
<dbReference type="InterPro" id="IPR001036">
    <property type="entry name" value="Acrflvin-R"/>
</dbReference>
<dbReference type="FunFam" id="1.20.1640.10:FF:000001">
    <property type="entry name" value="Efflux pump membrane transporter"/>
    <property type="match status" value="1"/>
</dbReference>
<feature type="transmembrane region" description="Helical" evidence="8">
    <location>
        <begin position="462"/>
        <end position="480"/>
    </location>
</feature>
<feature type="transmembrane region" description="Helical" evidence="8">
    <location>
        <begin position="949"/>
        <end position="971"/>
    </location>
</feature>
<feature type="transmembrane region" description="Helical" evidence="8">
    <location>
        <begin position="873"/>
        <end position="893"/>
    </location>
</feature>
<evidence type="ECO:0000256" key="4">
    <source>
        <dbReference type="ARBA" id="ARBA00022519"/>
    </source>
</evidence>
<feature type="transmembrane region" description="Helical" evidence="8">
    <location>
        <begin position="846"/>
        <end position="866"/>
    </location>
</feature>